<gene>
    <name evidence="2" type="ORF">GGX14DRAFT_604124</name>
</gene>
<dbReference type="EMBL" id="JARJCW010000148">
    <property type="protein sequence ID" value="KAJ7190502.1"/>
    <property type="molecule type" value="Genomic_DNA"/>
</dbReference>
<name>A0AAD6UMB3_9AGAR</name>
<protein>
    <submittedName>
        <fullName evidence="2">Uncharacterized protein</fullName>
    </submittedName>
</protein>
<organism evidence="2 3">
    <name type="scientific">Mycena pura</name>
    <dbReference type="NCBI Taxonomy" id="153505"/>
    <lineage>
        <taxon>Eukaryota</taxon>
        <taxon>Fungi</taxon>
        <taxon>Dikarya</taxon>
        <taxon>Basidiomycota</taxon>
        <taxon>Agaricomycotina</taxon>
        <taxon>Agaricomycetes</taxon>
        <taxon>Agaricomycetidae</taxon>
        <taxon>Agaricales</taxon>
        <taxon>Marasmiineae</taxon>
        <taxon>Mycenaceae</taxon>
        <taxon>Mycena</taxon>
    </lineage>
</organism>
<accession>A0AAD6UMB3</accession>
<feature type="region of interest" description="Disordered" evidence="1">
    <location>
        <begin position="96"/>
        <end position="162"/>
    </location>
</feature>
<feature type="compositionally biased region" description="Low complexity" evidence="1">
    <location>
        <begin position="111"/>
        <end position="125"/>
    </location>
</feature>
<evidence type="ECO:0000256" key="1">
    <source>
        <dbReference type="SAM" id="MobiDB-lite"/>
    </source>
</evidence>
<evidence type="ECO:0000313" key="2">
    <source>
        <dbReference type="EMBL" id="KAJ7190502.1"/>
    </source>
</evidence>
<evidence type="ECO:0000313" key="3">
    <source>
        <dbReference type="Proteomes" id="UP001219525"/>
    </source>
</evidence>
<reference evidence="2" key="1">
    <citation type="submission" date="2023-03" db="EMBL/GenBank/DDBJ databases">
        <title>Massive genome expansion in bonnet fungi (Mycena s.s.) driven by repeated elements and novel gene families across ecological guilds.</title>
        <authorList>
            <consortium name="Lawrence Berkeley National Laboratory"/>
            <person name="Harder C.B."/>
            <person name="Miyauchi S."/>
            <person name="Viragh M."/>
            <person name="Kuo A."/>
            <person name="Thoen E."/>
            <person name="Andreopoulos B."/>
            <person name="Lu D."/>
            <person name="Skrede I."/>
            <person name="Drula E."/>
            <person name="Henrissat B."/>
            <person name="Morin E."/>
            <person name="Kohler A."/>
            <person name="Barry K."/>
            <person name="LaButti K."/>
            <person name="Morin E."/>
            <person name="Salamov A."/>
            <person name="Lipzen A."/>
            <person name="Mereny Z."/>
            <person name="Hegedus B."/>
            <person name="Baldrian P."/>
            <person name="Stursova M."/>
            <person name="Weitz H."/>
            <person name="Taylor A."/>
            <person name="Grigoriev I.V."/>
            <person name="Nagy L.G."/>
            <person name="Martin F."/>
            <person name="Kauserud H."/>
        </authorList>
    </citation>
    <scope>NUCLEOTIDE SEQUENCE</scope>
    <source>
        <strain evidence="2">9144</strain>
    </source>
</reference>
<dbReference type="Proteomes" id="UP001219525">
    <property type="component" value="Unassembled WGS sequence"/>
</dbReference>
<sequence>MPTKSVGTSDSPVLGICFVCRQCDPQPPRPRSPAPTSITVTVSKLIAPHATPAPSTTHYPLSHTARFPLPVFRRRPLPTAPARSSRCPTPRHLLMPTSSGCAQDPRPPPAARCSPPAASCPSSPARCPPPATAHRLPLPASTPGATHYPPHPPASRTHRERPAARCLSNATLRFAQDLRLQTAARRP</sequence>
<keyword evidence="3" id="KW-1185">Reference proteome</keyword>
<proteinExistence type="predicted"/>
<dbReference type="AlphaFoldDB" id="A0AAD6UMB3"/>
<comment type="caution">
    <text evidence="2">The sequence shown here is derived from an EMBL/GenBank/DDBJ whole genome shotgun (WGS) entry which is preliminary data.</text>
</comment>